<evidence type="ECO:0000313" key="2">
    <source>
        <dbReference type="EMBL" id="RIY31066.1"/>
    </source>
</evidence>
<evidence type="ECO:0000256" key="1">
    <source>
        <dbReference type="SAM" id="SignalP"/>
    </source>
</evidence>
<dbReference type="OrthoDB" id="5678165at2"/>
<reference evidence="2 3" key="1">
    <citation type="submission" date="2017-08" db="EMBL/GenBank/DDBJ databases">
        <title>Reclassification of Bisgaard taxon 37 and 44.</title>
        <authorList>
            <person name="Christensen H."/>
        </authorList>
    </citation>
    <scope>NUCLEOTIDE SEQUENCE [LARGE SCALE GENOMIC DNA]</scope>
    <source>
        <strain evidence="2 3">B96_3</strain>
    </source>
</reference>
<dbReference type="InterPro" id="IPR008517">
    <property type="entry name" value="GNA1162-like"/>
</dbReference>
<dbReference type="Proteomes" id="UP000265691">
    <property type="component" value="Unassembled WGS sequence"/>
</dbReference>
<gene>
    <name evidence="2" type="ORF">CKF54_07820</name>
</gene>
<evidence type="ECO:0000313" key="3">
    <source>
        <dbReference type="Proteomes" id="UP000265691"/>
    </source>
</evidence>
<keyword evidence="3" id="KW-1185">Reference proteome</keyword>
<sequence length="327" mass="36053">MLRRILCFLTILLISGNALSIPATRFTAEQVKLELENLETREIVYEAMTRALSAKVVNIRTIIIAPVSGGDVDKGVDLGLQSFYARQFEALGYYVISPVVSNAFFRDQGLSKGSDVASIPVNDILLKTGAQAVFYIEAKKASIENSIIAGNHFALDYKGKLVTFGALVLTNIQVQGSLRLTTGIIDNISSESSTEAVIVASIITAIKNIAHATKTDDAPDVLLTNLMLRDDDYFQLPTQAMFGVALGNRPLTAIGICRVSSPVYFNNQNDREGYYPLTYNKVCRNLGDKPKYDIYQPAFWGLDKFPEEVTSRVAKYRSYLQKIGAIR</sequence>
<comment type="caution">
    <text evidence="2">The sequence shown here is derived from an EMBL/GenBank/DDBJ whole genome shotgun (WGS) entry which is preliminary data.</text>
</comment>
<feature type="signal peptide" evidence="1">
    <location>
        <begin position="1"/>
        <end position="20"/>
    </location>
</feature>
<dbReference type="Gene3D" id="3.40.50.10610">
    <property type="entry name" value="ABC-type transport auxiliary lipoprotein component"/>
    <property type="match status" value="1"/>
</dbReference>
<name>A0A3A1Y1A8_9GAMM</name>
<dbReference type="RefSeq" id="WP_119525789.1">
    <property type="nucleotide sequence ID" value="NZ_NRHC01000144.1"/>
</dbReference>
<proteinExistence type="predicted"/>
<keyword evidence="1" id="KW-0732">Signal</keyword>
<dbReference type="EMBL" id="NRHC01000144">
    <property type="protein sequence ID" value="RIY31066.1"/>
    <property type="molecule type" value="Genomic_DNA"/>
</dbReference>
<organism evidence="2 3">
    <name type="scientific">Psittacicella hinzii</name>
    <dbReference type="NCBI Taxonomy" id="2028575"/>
    <lineage>
        <taxon>Bacteria</taxon>
        <taxon>Pseudomonadati</taxon>
        <taxon>Pseudomonadota</taxon>
        <taxon>Gammaproteobacteria</taxon>
        <taxon>Pasteurellales</taxon>
        <taxon>Psittacicellaceae</taxon>
        <taxon>Psittacicella</taxon>
    </lineage>
</organism>
<protein>
    <submittedName>
        <fullName evidence="2">Uncharacterized protein</fullName>
    </submittedName>
</protein>
<accession>A0A3A1Y1A8</accession>
<dbReference type="Pfam" id="PF05643">
    <property type="entry name" value="GNA1162-like"/>
    <property type="match status" value="1"/>
</dbReference>
<dbReference type="AlphaFoldDB" id="A0A3A1Y1A8"/>
<feature type="chain" id="PRO_5017411025" evidence="1">
    <location>
        <begin position="21"/>
        <end position="327"/>
    </location>
</feature>